<evidence type="ECO:0000313" key="16">
    <source>
        <dbReference type="Proteomes" id="UP000799757"/>
    </source>
</evidence>
<dbReference type="InterPro" id="IPR052455">
    <property type="entry name" value="Tricalbin_domain"/>
</dbReference>
<dbReference type="GO" id="GO:0061817">
    <property type="term" value="P:endoplasmic reticulum-plasma membrane tethering"/>
    <property type="evidence" value="ECO:0007669"/>
    <property type="project" value="InterPro"/>
</dbReference>
<dbReference type="InterPro" id="IPR037756">
    <property type="entry name" value="C2D_Tricalbin"/>
</dbReference>
<keyword evidence="8" id="KW-0445">Lipid transport</keyword>
<feature type="compositionally biased region" description="Basic and acidic residues" evidence="11">
    <location>
        <begin position="930"/>
        <end position="945"/>
    </location>
</feature>
<feature type="transmembrane region" description="Helical" evidence="12">
    <location>
        <begin position="175"/>
        <end position="208"/>
    </location>
</feature>
<keyword evidence="6" id="KW-0256">Endoplasmic reticulum</keyword>
<feature type="domain" description="C2" evidence="13">
    <location>
        <begin position="1089"/>
        <end position="1210"/>
    </location>
</feature>
<feature type="domain" description="SMP-LTD" evidence="14">
    <location>
        <begin position="235"/>
        <end position="440"/>
    </location>
</feature>
<evidence type="ECO:0000256" key="5">
    <source>
        <dbReference type="ARBA" id="ARBA00022737"/>
    </source>
</evidence>
<evidence type="ECO:0000256" key="8">
    <source>
        <dbReference type="ARBA" id="ARBA00023055"/>
    </source>
</evidence>
<keyword evidence="4 12" id="KW-0812">Transmembrane</keyword>
<dbReference type="PROSITE" id="PS51847">
    <property type="entry name" value="SMP"/>
    <property type="match status" value="1"/>
</dbReference>
<dbReference type="Pfam" id="PF24920">
    <property type="entry name" value="C2_TCB1"/>
    <property type="match status" value="1"/>
</dbReference>
<dbReference type="InterPro" id="IPR037762">
    <property type="entry name" value="C2C_Tricalbin"/>
</dbReference>
<keyword evidence="9" id="KW-0446">Lipid-binding</keyword>
<feature type="compositionally biased region" description="Basic and acidic residues" evidence="11">
    <location>
        <begin position="1480"/>
        <end position="1490"/>
    </location>
</feature>
<evidence type="ECO:0000256" key="6">
    <source>
        <dbReference type="ARBA" id="ARBA00022824"/>
    </source>
</evidence>
<dbReference type="Pfam" id="PF00168">
    <property type="entry name" value="C2"/>
    <property type="match status" value="5"/>
</dbReference>
<evidence type="ECO:0000256" key="12">
    <source>
        <dbReference type="SAM" id="Phobius"/>
    </source>
</evidence>
<dbReference type="InterPro" id="IPR017147">
    <property type="entry name" value="Tricalbin"/>
</dbReference>
<dbReference type="GO" id="GO:0005789">
    <property type="term" value="C:endoplasmic reticulum membrane"/>
    <property type="evidence" value="ECO:0007669"/>
    <property type="project" value="UniProtKB-SubCell"/>
</dbReference>
<dbReference type="PIRSF" id="PIRSF037232">
    <property type="entry name" value="Tricalbin"/>
    <property type="match status" value="1"/>
</dbReference>
<feature type="compositionally biased region" description="Polar residues" evidence="11">
    <location>
        <begin position="904"/>
        <end position="929"/>
    </location>
</feature>
<dbReference type="GO" id="GO:0008289">
    <property type="term" value="F:lipid binding"/>
    <property type="evidence" value="ECO:0007669"/>
    <property type="project" value="UniProtKB-KW"/>
</dbReference>
<dbReference type="Pfam" id="PF25669">
    <property type="entry name" value="SMP_MUG190-like"/>
    <property type="match status" value="1"/>
</dbReference>
<proteinExistence type="predicted"/>
<dbReference type="PANTHER" id="PTHR46980:SF2">
    <property type="entry name" value="TRICALBIN-1-RELATED"/>
    <property type="match status" value="1"/>
</dbReference>
<evidence type="ECO:0000256" key="2">
    <source>
        <dbReference type="ARBA" id="ARBA00022448"/>
    </source>
</evidence>
<feature type="domain" description="C2" evidence="13">
    <location>
        <begin position="720"/>
        <end position="834"/>
    </location>
</feature>
<feature type="region of interest" description="Disordered" evidence="11">
    <location>
        <begin position="1282"/>
        <end position="1328"/>
    </location>
</feature>
<sequence length="1490" mass="163370">MTASRESELKAQGALEASRDPNSSVTAQSAEDTAVEEAKKSGSAAMQFDPDATPEQKRAQARSHIPPGFHHERKNVATALASDADGSVGTKYDLPPATKAGAIAVPSSPTSTKANGHAPELDEDDRWARVGWAPRFGVLGAGDGSEEEGTLLDHQTFLEGKLEDKFFGDWYHNTGVIIFACLSSWVVAVLGGGLGWVFLIMAICGTYYRTSIRRVRRNARDDLNREMAKNKLETDTESLEWINSFLVKFWPIYAPVLCDTIVGSVDQVLSTSTPAFLDSLKMKTFILGTKPPRLEHVKTYPKAQDDIVLMDWKFSFTPTDVADLTSRQIKNKINPKIVLEIRIGKGLVSKGLDVIVEDMAFSGLMRLKFKLQIPFPHIEKVEMSFLEPPTIDYVCKPLGGETFGFDINFIPGLESFIMEQIHANLRPMMYDPNVFPIEIAKMLAGNPVDQAIGVLQVTFHGAQGLKNPDKFSGTPDPYAVVSINNRNELGRTKTVHENANPRWNETVNIIITSLKDSLTINIFDYNDIRKDKELGAATFALEQLEEIDEHENLHLEVMSGGRPRGILQADVRFFPVLEGAKLDDGTVEPPPESRTGICKFTVEQAKDLDGTKSLVGSLSPYAILLLNGHEVATSKIMKRTNNPIWPDATKELLITDRKKAKLGLVIKDDKDLATDPIIGQYQIGLDDMLDLMAKGQEWYNLAGVQTGRVKMKLQWKPVGLKGALAGSGGYLTPIGVMRLHFQGARDLRNLEAMGKSDPYVRVLLSGVEKGRTVTFKNNLNPDWDEVVYIPMHSTREKFTLEVMDEEHLGKDRSLGHIELAASDYIRQDENDEYLPNEQKQLRSDPLKLGAKPKGTLNYTCSFYPTYSVFDPDDDEEKESNADDASRKSSIKTLEGSTKGHKKNISSVSGLSRTGTVGTISSLKSAQTSQEHSESDLAKELDKTEAQQEETVAPKKKIEKLRLTADDLQQYESGLIIFKLIDGEFSETGGYIDIIMDDMAFPSYSSAKIKTRNTTFNEIGDAMVRELDFSKITLRLIEHVDKKGDGDDDHVIAKLTGNTLDTLKRCLYTPTQLTLKDDKGRETKITVSLKYIPIKMRLDPSESFNNQGTLRVDVLDAADLPAADRNGFSDPFCKFYLNSDKDIYKTKTQKKTLHPAWNEYFEIPVRSRTAADFKVKVYDWDFGDKADFLGQAAINLDILEPFQQKEVTLGLDGKSGAIRLRMLFKPDYVVRARQGSSTFSGTFAVPGKVIGAPVKGVGKGAVLIGGGVARGATFLGRGFKRRKSRGANGAEDFEHGDSPKQSTDDTPVISVEGADGSPVQPNHNRHKSWGAQSFASGVNGSIAGGADHGTASITVVSANGFPLGTNVRVHVRLESSKGAKEVHKTKHIKAPSGSVVFDNETFKVPCTADASFKLVVKDHSTFGSDGELGEAPFFVDDQGSGGEKSVSVGEGTVVVRSSFAAADAMSGGNSPRLKKGGLLSRGRDSRSATPA</sequence>
<evidence type="ECO:0000256" key="11">
    <source>
        <dbReference type="SAM" id="MobiDB-lite"/>
    </source>
</evidence>
<dbReference type="CDD" id="cd00030">
    <property type="entry name" value="C2"/>
    <property type="match status" value="1"/>
</dbReference>
<dbReference type="InterPro" id="IPR035892">
    <property type="entry name" value="C2_domain_sf"/>
</dbReference>
<evidence type="ECO:0000313" key="15">
    <source>
        <dbReference type="EMBL" id="KAF2789739.1"/>
    </source>
</evidence>
<dbReference type="OrthoDB" id="1029639at2759"/>
<dbReference type="GO" id="GO:0006869">
    <property type="term" value="P:lipid transport"/>
    <property type="evidence" value="ECO:0007669"/>
    <property type="project" value="UniProtKB-KW"/>
</dbReference>
<evidence type="ECO:0000256" key="7">
    <source>
        <dbReference type="ARBA" id="ARBA00022989"/>
    </source>
</evidence>
<dbReference type="InterPro" id="IPR056910">
    <property type="entry name" value="TCB1-3_C2"/>
</dbReference>
<evidence type="ECO:0000256" key="4">
    <source>
        <dbReference type="ARBA" id="ARBA00022692"/>
    </source>
</evidence>
<feature type="region of interest" description="Disordered" evidence="11">
    <location>
        <begin position="1"/>
        <end position="70"/>
    </location>
</feature>
<dbReference type="GO" id="GO:0071944">
    <property type="term" value="C:cell periphery"/>
    <property type="evidence" value="ECO:0007669"/>
    <property type="project" value="UniProtKB-ARBA"/>
</dbReference>
<keyword evidence="5" id="KW-0677">Repeat</keyword>
<dbReference type="PROSITE" id="PS50004">
    <property type="entry name" value="C2"/>
    <property type="match status" value="4"/>
</dbReference>
<dbReference type="SMART" id="SM00239">
    <property type="entry name" value="C2"/>
    <property type="match status" value="5"/>
</dbReference>
<gene>
    <name evidence="15" type="ORF">K505DRAFT_328037</name>
</gene>
<evidence type="ECO:0000259" key="14">
    <source>
        <dbReference type="PROSITE" id="PS51847"/>
    </source>
</evidence>
<dbReference type="InterPro" id="IPR037765">
    <property type="entry name" value="C2B_Tricalbin"/>
</dbReference>
<keyword evidence="10 12" id="KW-0472">Membrane</keyword>
<feature type="domain" description="C2" evidence="13">
    <location>
        <begin position="583"/>
        <end position="699"/>
    </location>
</feature>
<feature type="region of interest" description="Disordered" evidence="11">
    <location>
        <begin position="870"/>
        <end position="950"/>
    </location>
</feature>
<dbReference type="CDD" id="cd04052">
    <property type="entry name" value="C2B_Tricalbin-like"/>
    <property type="match status" value="1"/>
</dbReference>
<name>A0A6A6X071_9PLEO</name>
<keyword evidence="2" id="KW-0813">Transport</keyword>
<dbReference type="InterPro" id="IPR000008">
    <property type="entry name" value="C2_dom"/>
</dbReference>
<evidence type="ECO:0000256" key="1">
    <source>
        <dbReference type="ARBA" id="ARBA00004586"/>
    </source>
</evidence>
<feature type="compositionally biased region" description="Polar residues" evidence="11">
    <location>
        <begin position="20"/>
        <end position="31"/>
    </location>
</feature>
<evidence type="ECO:0000256" key="10">
    <source>
        <dbReference type="ARBA" id="ARBA00023136"/>
    </source>
</evidence>
<dbReference type="InterPro" id="IPR037761">
    <property type="entry name" value="C2A_Tricalbin"/>
</dbReference>
<dbReference type="PANTHER" id="PTHR46980">
    <property type="entry name" value="TRICALBIN-1-RELATED"/>
    <property type="match status" value="1"/>
</dbReference>
<dbReference type="CDD" id="cd04040">
    <property type="entry name" value="C2D_Tricalbin-like"/>
    <property type="match status" value="1"/>
</dbReference>
<dbReference type="SUPFAM" id="SSF49562">
    <property type="entry name" value="C2 domain (Calcium/lipid-binding domain, CaLB)"/>
    <property type="match status" value="5"/>
</dbReference>
<feature type="domain" description="C2" evidence="13">
    <location>
        <begin position="435"/>
        <end position="554"/>
    </location>
</feature>
<dbReference type="EMBL" id="MU002117">
    <property type="protein sequence ID" value="KAF2789739.1"/>
    <property type="molecule type" value="Genomic_DNA"/>
</dbReference>
<dbReference type="Proteomes" id="UP000799757">
    <property type="component" value="Unassembled WGS sequence"/>
</dbReference>
<protein>
    <submittedName>
        <fullName evidence="15">Tricalbin</fullName>
    </submittedName>
</protein>
<dbReference type="PRINTS" id="PR00360">
    <property type="entry name" value="C2DOMAIN"/>
</dbReference>
<reference evidence="15" key="1">
    <citation type="journal article" date="2020" name="Stud. Mycol.">
        <title>101 Dothideomycetes genomes: a test case for predicting lifestyles and emergence of pathogens.</title>
        <authorList>
            <person name="Haridas S."/>
            <person name="Albert R."/>
            <person name="Binder M."/>
            <person name="Bloem J."/>
            <person name="Labutti K."/>
            <person name="Salamov A."/>
            <person name="Andreopoulos B."/>
            <person name="Baker S."/>
            <person name="Barry K."/>
            <person name="Bills G."/>
            <person name="Bluhm B."/>
            <person name="Cannon C."/>
            <person name="Castanera R."/>
            <person name="Culley D."/>
            <person name="Daum C."/>
            <person name="Ezra D."/>
            <person name="Gonzalez J."/>
            <person name="Henrissat B."/>
            <person name="Kuo A."/>
            <person name="Liang C."/>
            <person name="Lipzen A."/>
            <person name="Lutzoni F."/>
            <person name="Magnuson J."/>
            <person name="Mondo S."/>
            <person name="Nolan M."/>
            <person name="Ohm R."/>
            <person name="Pangilinan J."/>
            <person name="Park H.-J."/>
            <person name="Ramirez L."/>
            <person name="Alfaro M."/>
            <person name="Sun H."/>
            <person name="Tritt A."/>
            <person name="Yoshinaga Y."/>
            <person name="Zwiers L.-H."/>
            <person name="Turgeon B."/>
            <person name="Goodwin S."/>
            <person name="Spatafora J."/>
            <person name="Crous P."/>
            <person name="Grigoriev I."/>
        </authorList>
    </citation>
    <scope>NUCLEOTIDE SEQUENCE</scope>
    <source>
        <strain evidence="15">CBS 109.77</strain>
    </source>
</reference>
<comment type="subcellular location">
    <subcellularLocation>
        <location evidence="1">Endoplasmic reticulum membrane</location>
    </subcellularLocation>
</comment>
<dbReference type="InterPro" id="IPR031468">
    <property type="entry name" value="SMP_LBD"/>
</dbReference>
<keyword evidence="3" id="KW-0597">Phosphoprotein</keyword>
<dbReference type="CDD" id="cd04045">
    <property type="entry name" value="C2C_Tricalbin-like"/>
    <property type="match status" value="1"/>
</dbReference>
<dbReference type="Gene3D" id="2.60.40.150">
    <property type="entry name" value="C2 domain"/>
    <property type="match status" value="5"/>
</dbReference>
<dbReference type="CDD" id="cd21678">
    <property type="entry name" value="SMP_TCB"/>
    <property type="match status" value="1"/>
</dbReference>
<feature type="region of interest" description="Disordered" evidence="11">
    <location>
        <begin position="1460"/>
        <end position="1490"/>
    </location>
</feature>
<keyword evidence="7 12" id="KW-1133">Transmembrane helix</keyword>
<organism evidence="15 16">
    <name type="scientific">Melanomma pulvis-pyrius CBS 109.77</name>
    <dbReference type="NCBI Taxonomy" id="1314802"/>
    <lineage>
        <taxon>Eukaryota</taxon>
        <taxon>Fungi</taxon>
        <taxon>Dikarya</taxon>
        <taxon>Ascomycota</taxon>
        <taxon>Pezizomycotina</taxon>
        <taxon>Dothideomycetes</taxon>
        <taxon>Pleosporomycetidae</taxon>
        <taxon>Pleosporales</taxon>
        <taxon>Melanommataceae</taxon>
        <taxon>Melanomma</taxon>
    </lineage>
</organism>
<keyword evidence="16" id="KW-1185">Reference proteome</keyword>
<evidence type="ECO:0000256" key="3">
    <source>
        <dbReference type="ARBA" id="ARBA00022553"/>
    </source>
</evidence>
<evidence type="ECO:0000256" key="9">
    <source>
        <dbReference type="ARBA" id="ARBA00023121"/>
    </source>
</evidence>
<dbReference type="CDD" id="cd04044">
    <property type="entry name" value="C2A_Tricalbin-like"/>
    <property type="match status" value="1"/>
</dbReference>
<accession>A0A6A6X071</accession>
<evidence type="ECO:0000259" key="13">
    <source>
        <dbReference type="PROSITE" id="PS50004"/>
    </source>
</evidence>
<feature type="region of interest" description="Disordered" evidence="11">
    <location>
        <begin position="101"/>
        <end position="120"/>
    </location>
</feature>